<organism evidence="2 3">
    <name type="scientific">SAR86 cluster bacterium</name>
    <dbReference type="NCBI Taxonomy" id="2030880"/>
    <lineage>
        <taxon>Bacteria</taxon>
        <taxon>Pseudomonadati</taxon>
        <taxon>Pseudomonadota</taxon>
        <taxon>Gammaproteobacteria</taxon>
        <taxon>SAR86 cluster</taxon>
    </lineage>
</organism>
<evidence type="ECO:0008006" key="4">
    <source>
        <dbReference type="Google" id="ProtNLM"/>
    </source>
</evidence>
<protein>
    <recommendedName>
        <fullName evidence="4">DUF4252 domain-containing protein</fullName>
    </recommendedName>
</protein>
<gene>
    <name evidence="2" type="ORF">COB20_10055</name>
</gene>
<dbReference type="AlphaFoldDB" id="A0A2A4X2Y0"/>
<dbReference type="EMBL" id="NVUL01000054">
    <property type="protein sequence ID" value="PCI76661.1"/>
    <property type="molecule type" value="Genomic_DNA"/>
</dbReference>
<accession>A0A2A4X2Y0</accession>
<evidence type="ECO:0000256" key="1">
    <source>
        <dbReference type="SAM" id="SignalP"/>
    </source>
</evidence>
<keyword evidence="1" id="KW-0732">Signal</keyword>
<dbReference type="InterPro" id="IPR025348">
    <property type="entry name" value="DUF4252"/>
</dbReference>
<feature type="signal peptide" evidence="1">
    <location>
        <begin position="1"/>
        <end position="22"/>
    </location>
</feature>
<proteinExistence type="predicted"/>
<feature type="chain" id="PRO_5013128190" description="DUF4252 domain-containing protein" evidence="1">
    <location>
        <begin position="23"/>
        <end position="188"/>
    </location>
</feature>
<dbReference type="Pfam" id="PF14060">
    <property type="entry name" value="DUF4252"/>
    <property type="match status" value="1"/>
</dbReference>
<name>A0A2A4X2Y0_9GAMM</name>
<comment type="caution">
    <text evidence="2">The sequence shown here is derived from an EMBL/GenBank/DDBJ whole genome shotgun (WGS) entry which is preliminary data.</text>
</comment>
<evidence type="ECO:0000313" key="3">
    <source>
        <dbReference type="Proteomes" id="UP000218767"/>
    </source>
</evidence>
<reference evidence="3" key="1">
    <citation type="submission" date="2017-08" db="EMBL/GenBank/DDBJ databases">
        <title>A dynamic microbial community with high functional redundancy inhabits the cold, oxic subseafloor aquifer.</title>
        <authorList>
            <person name="Tully B.J."/>
            <person name="Wheat C.G."/>
            <person name="Glazer B.T."/>
            <person name="Huber J.A."/>
        </authorList>
    </citation>
    <scope>NUCLEOTIDE SEQUENCE [LARGE SCALE GENOMIC DNA]</scope>
</reference>
<dbReference type="Proteomes" id="UP000218767">
    <property type="component" value="Unassembled WGS sequence"/>
</dbReference>
<sequence length="188" mass="20566">MKIFKNVLAPLFCLSLIPVVLAADNDLDSHPGYVDFSTLTAIAGTEPSVEISLKAPLLNMITNLIRNEDEEAADFISKLLRVTVNVFQSDDIDVDEIASSMSVMAEDLDSVGWDRVVRIREEENHVDIYFRLADASDVIYGIAIMIAGPGETVLVNIVGDISTDDISALGRRFELDELVDLEVAGNSH</sequence>
<evidence type="ECO:0000313" key="2">
    <source>
        <dbReference type="EMBL" id="PCI76661.1"/>
    </source>
</evidence>